<dbReference type="Proteomes" id="UP000000254">
    <property type="component" value="Chromosome"/>
</dbReference>
<name>A3DPC1_STAMF</name>
<keyword evidence="5 6" id="KW-0472">Membrane</keyword>
<feature type="transmembrane region" description="Helical" evidence="6">
    <location>
        <begin position="99"/>
        <end position="120"/>
    </location>
</feature>
<protein>
    <submittedName>
        <fullName evidence="8">Major facilitator superfamily MFS_1</fullName>
    </submittedName>
</protein>
<gene>
    <name evidence="8" type="ordered locus">Smar_1390</name>
</gene>
<organism evidence="8 9">
    <name type="scientific">Staphylothermus marinus (strain ATCC 43588 / DSM 3639 / JCM 9404 / F1)</name>
    <dbReference type="NCBI Taxonomy" id="399550"/>
    <lineage>
        <taxon>Archaea</taxon>
        <taxon>Thermoproteota</taxon>
        <taxon>Thermoprotei</taxon>
        <taxon>Desulfurococcales</taxon>
        <taxon>Desulfurococcaceae</taxon>
        <taxon>Staphylothermus</taxon>
    </lineage>
</organism>
<dbReference type="GeneID" id="4906917"/>
<dbReference type="SUPFAM" id="SSF103473">
    <property type="entry name" value="MFS general substrate transporter"/>
    <property type="match status" value="1"/>
</dbReference>
<dbReference type="PROSITE" id="PS50850">
    <property type="entry name" value="MFS"/>
    <property type="match status" value="1"/>
</dbReference>
<dbReference type="InterPro" id="IPR020846">
    <property type="entry name" value="MFS_dom"/>
</dbReference>
<evidence type="ECO:0000256" key="3">
    <source>
        <dbReference type="ARBA" id="ARBA00022692"/>
    </source>
</evidence>
<reference evidence="8 9" key="2">
    <citation type="journal article" date="2009" name="Stand. Genomic Sci.">
        <title>Complete genome sequence of Staphylothermus marinus Stetter and Fiala 1986 type strain F1.</title>
        <authorList>
            <person name="Anderson I.J."/>
            <person name="Sun H."/>
            <person name="Lapidus A."/>
            <person name="Copeland A."/>
            <person name="Glavina Del Rio T."/>
            <person name="Tice H."/>
            <person name="Dalin E."/>
            <person name="Lucas S."/>
            <person name="Barry K."/>
            <person name="Land M."/>
            <person name="Richardson P."/>
            <person name="Huber H."/>
            <person name="Kyrpides N.C."/>
        </authorList>
    </citation>
    <scope>NUCLEOTIDE SEQUENCE [LARGE SCALE GENOMIC DNA]</scope>
    <source>
        <strain evidence="9">ATCC 43588 / DSM 3639 / JCM 9404 / F1</strain>
    </source>
</reference>
<sequence length="441" mass="49104">MYLRKSLSVILLVLIAVFFMADQNLLPPNYQFIMKEFGISEVQIGLVSSIFVATSAVITILWGFLADVVSRKKLLLIGVYLGEIPCFLTAFVTNYWQLLFLRLLTGIGIGSIIPIAYTLIADMYEEAKRGRGYGYISTAFGIGILLGMILAGVIPSWRLPFIYVSVPNWILAPLFYIVAEEPKKGAGEKVLREAYEKGIEYTYKISLSAIKKSFETVTNILIFAQGIFGTVPWGVLVYWLVSFLMITRGMTKETATITLLLLGIATVIGNFIGGFLGDYAEKKKRGGRAILTGLAIFVGMIVTIFILVYPLPSNPTLTDWIFIGLYSIGLIQLVSFASPNVPAIISQVNLPEDRGTVFGIFNILDNVGRAIGPVLGGALIEYFRSIGYSNPDAYLWALIVSTLFWIPCSLIWIFIYKKYPEDRDEIIRILEERIKVLSKAR</sequence>
<feature type="transmembrane region" description="Helical" evidence="6">
    <location>
        <begin position="160"/>
        <end position="179"/>
    </location>
</feature>
<dbReference type="InterPro" id="IPR044770">
    <property type="entry name" value="MFS_spinster-like"/>
</dbReference>
<evidence type="ECO:0000313" key="9">
    <source>
        <dbReference type="Proteomes" id="UP000000254"/>
    </source>
</evidence>
<feature type="transmembrane region" description="Helical" evidence="6">
    <location>
        <begin position="317"/>
        <end position="337"/>
    </location>
</feature>
<evidence type="ECO:0000256" key="1">
    <source>
        <dbReference type="ARBA" id="ARBA00004141"/>
    </source>
</evidence>
<feature type="transmembrane region" description="Helical" evidence="6">
    <location>
        <begin position="132"/>
        <end position="154"/>
    </location>
</feature>
<dbReference type="STRING" id="399550.Smar_1390"/>
<dbReference type="Pfam" id="PF07690">
    <property type="entry name" value="MFS_1"/>
    <property type="match status" value="1"/>
</dbReference>
<evidence type="ECO:0000313" key="8">
    <source>
        <dbReference type="EMBL" id="ABN70481.1"/>
    </source>
</evidence>
<keyword evidence="4 6" id="KW-1133">Transmembrane helix</keyword>
<feature type="transmembrane region" description="Helical" evidence="6">
    <location>
        <begin position="393"/>
        <end position="415"/>
    </location>
</feature>
<evidence type="ECO:0000256" key="4">
    <source>
        <dbReference type="ARBA" id="ARBA00022989"/>
    </source>
</evidence>
<dbReference type="AlphaFoldDB" id="A3DPC1"/>
<dbReference type="OrthoDB" id="117970at2157"/>
<feature type="domain" description="Major facilitator superfamily (MFS) profile" evidence="7">
    <location>
        <begin position="8"/>
        <end position="420"/>
    </location>
</feature>
<dbReference type="PANTHER" id="PTHR23505">
    <property type="entry name" value="SPINSTER"/>
    <property type="match status" value="1"/>
</dbReference>
<dbReference type="InterPro" id="IPR011701">
    <property type="entry name" value="MFS"/>
</dbReference>
<evidence type="ECO:0000256" key="5">
    <source>
        <dbReference type="ARBA" id="ARBA00023136"/>
    </source>
</evidence>
<dbReference type="EMBL" id="CP000575">
    <property type="protein sequence ID" value="ABN70481.1"/>
    <property type="molecule type" value="Genomic_DNA"/>
</dbReference>
<dbReference type="Gene3D" id="1.20.1250.20">
    <property type="entry name" value="MFS general substrate transporter like domains"/>
    <property type="match status" value="1"/>
</dbReference>
<comment type="subcellular location">
    <subcellularLocation>
        <location evidence="1">Membrane</location>
        <topology evidence="1">Multi-pass membrane protein</topology>
    </subcellularLocation>
</comment>
<feature type="transmembrane region" description="Helical" evidence="6">
    <location>
        <begin position="45"/>
        <end position="65"/>
    </location>
</feature>
<dbReference type="InterPro" id="IPR036259">
    <property type="entry name" value="MFS_trans_sf"/>
</dbReference>
<keyword evidence="9" id="KW-1185">Reference proteome</keyword>
<evidence type="ECO:0000256" key="6">
    <source>
        <dbReference type="SAM" id="Phobius"/>
    </source>
</evidence>
<accession>A3DPC1</accession>
<reference evidence="9" key="1">
    <citation type="journal article" date="2009" name="BMC Genomics">
        <title>The complete genome sequence of Staphylothermus marinus reveals differences in sulfur metabolism among heterotrophic Crenarchaeota.</title>
        <authorList>
            <person name="Anderson I.J."/>
            <person name="Dharmarajan L."/>
            <person name="Rodriguez J."/>
            <person name="Hooper S."/>
            <person name="Porat I."/>
            <person name="Ulrich L.E."/>
            <person name="Elkins J.G."/>
            <person name="Mavromatis K."/>
            <person name="Sun H."/>
            <person name="Land M."/>
            <person name="Lapidus A."/>
            <person name="Lucas S."/>
            <person name="Barry K."/>
            <person name="Huber H."/>
            <person name="Zhulin I.B."/>
            <person name="Whitman W.B."/>
            <person name="Mukhopadhyay B."/>
            <person name="Woese C."/>
            <person name="Bristow J."/>
            <person name="Kyrpides N."/>
        </authorList>
    </citation>
    <scope>NUCLEOTIDE SEQUENCE [LARGE SCALE GENOMIC DNA]</scope>
    <source>
        <strain evidence="9">ATCC 43588 / DSM 3639 / JCM 9404 / F1</strain>
    </source>
</reference>
<dbReference type="RefSeq" id="WP_011839675.1">
    <property type="nucleotide sequence ID" value="NC_009033.1"/>
</dbReference>
<dbReference type="HOGENOM" id="CLU_001265_5_12_2"/>
<proteinExistence type="predicted"/>
<dbReference type="GO" id="GO:0016020">
    <property type="term" value="C:membrane"/>
    <property type="evidence" value="ECO:0007669"/>
    <property type="project" value="UniProtKB-SubCell"/>
</dbReference>
<dbReference type="KEGG" id="smr:Smar_1390"/>
<feature type="transmembrane region" description="Helical" evidence="6">
    <location>
        <begin position="257"/>
        <end position="277"/>
    </location>
</feature>
<feature type="transmembrane region" description="Helical" evidence="6">
    <location>
        <begin position="289"/>
        <end position="311"/>
    </location>
</feature>
<keyword evidence="3 6" id="KW-0812">Transmembrane</keyword>
<evidence type="ECO:0000259" key="7">
    <source>
        <dbReference type="PROSITE" id="PS50850"/>
    </source>
</evidence>
<evidence type="ECO:0000256" key="2">
    <source>
        <dbReference type="ARBA" id="ARBA00022448"/>
    </source>
</evidence>
<feature type="transmembrane region" description="Helical" evidence="6">
    <location>
        <begin position="74"/>
        <end position="93"/>
    </location>
</feature>
<feature type="transmembrane region" description="Helical" evidence="6">
    <location>
        <begin position="220"/>
        <end position="245"/>
    </location>
</feature>
<dbReference type="eggNOG" id="arCOG00130">
    <property type="taxonomic scope" value="Archaea"/>
</dbReference>
<keyword evidence="2" id="KW-0813">Transport</keyword>
<dbReference type="GO" id="GO:0022857">
    <property type="term" value="F:transmembrane transporter activity"/>
    <property type="evidence" value="ECO:0007669"/>
    <property type="project" value="InterPro"/>
</dbReference>
<dbReference type="PANTHER" id="PTHR23505:SF79">
    <property type="entry name" value="PROTEIN SPINSTER"/>
    <property type="match status" value="1"/>
</dbReference>